<gene>
    <name evidence="1" type="ORF">SAMN04487891_11290</name>
    <name evidence="2" type="ORF">SAMN05216293_3834</name>
</gene>
<dbReference type="Proteomes" id="UP000198940">
    <property type="component" value="Unassembled WGS sequence"/>
</dbReference>
<dbReference type="EMBL" id="FRAT01000012">
    <property type="protein sequence ID" value="SHL58903.1"/>
    <property type="molecule type" value="Genomic_DNA"/>
</dbReference>
<evidence type="ECO:0000313" key="4">
    <source>
        <dbReference type="Proteomes" id="UP000198940"/>
    </source>
</evidence>
<dbReference type="STRING" id="1055723.SAMN05216293_3834"/>
<dbReference type="Proteomes" id="UP000184031">
    <property type="component" value="Unassembled WGS sequence"/>
</dbReference>
<proteinExistence type="predicted"/>
<dbReference type="AlphaFoldDB" id="A0A1M7BVG4"/>
<dbReference type="OrthoDB" id="1143238at2"/>
<dbReference type="RefSeq" id="WP_072882742.1">
    <property type="nucleotide sequence ID" value="NZ_FOKU01000012.1"/>
</dbReference>
<dbReference type="EMBL" id="FOKU01000012">
    <property type="protein sequence ID" value="SFC50125.1"/>
    <property type="molecule type" value="Genomic_DNA"/>
</dbReference>
<name>A0A1M7BVG4_9FLAO</name>
<keyword evidence="4" id="KW-1185">Reference proteome</keyword>
<evidence type="ECO:0008006" key="5">
    <source>
        <dbReference type="Google" id="ProtNLM"/>
    </source>
</evidence>
<reference evidence="2 3" key="1">
    <citation type="submission" date="2016-11" db="EMBL/GenBank/DDBJ databases">
        <authorList>
            <person name="Varghese N."/>
            <person name="Submissions S."/>
        </authorList>
    </citation>
    <scope>NUCLEOTIDE SEQUENCE [LARGE SCALE GENOMIC DNA]</scope>
    <source>
        <strain evidence="2 3">CGMCC 1.12174</strain>
        <strain evidence="1 4">DSM 26351</strain>
    </source>
</reference>
<comment type="caution">
    <text evidence="2">The sequence shown here is derived from an EMBL/GenBank/DDBJ whole genome shotgun (WGS) entry which is preliminary data.</text>
</comment>
<evidence type="ECO:0000313" key="2">
    <source>
        <dbReference type="EMBL" id="SHL58903.1"/>
    </source>
</evidence>
<dbReference type="SUPFAM" id="SSF53955">
    <property type="entry name" value="Lysozyme-like"/>
    <property type="match status" value="1"/>
</dbReference>
<dbReference type="Gene3D" id="1.10.530.10">
    <property type="match status" value="1"/>
</dbReference>
<dbReference type="InterPro" id="IPR023346">
    <property type="entry name" value="Lysozyme-like_dom_sf"/>
</dbReference>
<evidence type="ECO:0000313" key="1">
    <source>
        <dbReference type="EMBL" id="SFC50125.1"/>
    </source>
</evidence>
<sequence length="214" mass="23766">MKRWIGFVLHLAMIVVLTSFGSYTLMKKVDYKVPDSLKVETGLEQFAPLDSISSVGETGVVPPFLGKAYNGFKEALAFKESQGRYHVVNSLGYLGKYQFGGSTLNLMGIYDMDAFLDDPILQEKAFEANIARNKWILRKDIKRFNGKKIAGVEVTESGILAAAHLAGAGNVKKYLRSYGQEDVTDAYGSSISYYMKKFAGYDISNIEQKKNAKI</sequence>
<accession>A0A1M7BVG4</accession>
<organism evidence="2 3">
    <name type="scientific">Flagellimonas taeanensis</name>
    <dbReference type="NCBI Taxonomy" id="1005926"/>
    <lineage>
        <taxon>Bacteria</taxon>
        <taxon>Pseudomonadati</taxon>
        <taxon>Bacteroidota</taxon>
        <taxon>Flavobacteriia</taxon>
        <taxon>Flavobacteriales</taxon>
        <taxon>Flavobacteriaceae</taxon>
        <taxon>Flagellimonas</taxon>
    </lineage>
</organism>
<evidence type="ECO:0000313" key="3">
    <source>
        <dbReference type="Proteomes" id="UP000184031"/>
    </source>
</evidence>
<protein>
    <recommendedName>
        <fullName evidence="5">Peptidoglycan-binding protein LysM</fullName>
    </recommendedName>
</protein>